<dbReference type="Gene3D" id="1.10.1200.10">
    <property type="entry name" value="ACP-like"/>
    <property type="match status" value="1"/>
</dbReference>
<evidence type="ECO:0000313" key="3">
    <source>
        <dbReference type="Proteomes" id="UP000192903"/>
    </source>
</evidence>
<dbReference type="AlphaFoldDB" id="A0A1X7EYL1"/>
<gene>
    <name evidence="2" type="ORF">SAMN02982989_1968</name>
</gene>
<organism evidence="2 3">
    <name type="scientific">Xaviernesmea oryzae</name>
    <dbReference type="NCBI Taxonomy" id="464029"/>
    <lineage>
        <taxon>Bacteria</taxon>
        <taxon>Pseudomonadati</taxon>
        <taxon>Pseudomonadota</taxon>
        <taxon>Alphaproteobacteria</taxon>
        <taxon>Hyphomicrobiales</taxon>
        <taxon>Rhizobiaceae</taxon>
        <taxon>Rhizobium/Agrobacterium group</taxon>
        <taxon>Xaviernesmea</taxon>
    </lineage>
</organism>
<evidence type="ECO:0000313" key="2">
    <source>
        <dbReference type="EMBL" id="SMF42042.1"/>
    </source>
</evidence>
<keyword evidence="3" id="KW-1185">Reference proteome</keyword>
<dbReference type="PROSITE" id="PS50075">
    <property type="entry name" value="CARRIER"/>
    <property type="match status" value="1"/>
</dbReference>
<dbReference type="SUPFAM" id="SSF47336">
    <property type="entry name" value="ACP-like"/>
    <property type="match status" value="1"/>
</dbReference>
<dbReference type="InterPro" id="IPR036736">
    <property type="entry name" value="ACP-like_sf"/>
</dbReference>
<accession>A0A1X7EYL1</accession>
<evidence type="ECO:0000259" key="1">
    <source>
        <dbReference type="PROSITE" id="PS50075"/>
    </source>
</evidence>
<dbReference type="OrthoDB" id="2625323at2"/>
<name>A0A1X7EYL1_9HYPH</name>
<dbReference type="STRING" id="464029.SAMN02982989_1968"/>
<sequence>MAEAFENTVREFIAENFLFRADAQVANNQSLLETGVIDSTGVLELIAFLEQTYGITVADNEIVPENLDSIDNVTHYLSAKLAAA</sequence>
<dbReference type="InterPro" id="IPR009081">
    <property type="entry name" value="PP-bd_ACP"/>
</dbReference>
<proteinExistence type="predicted"/>
<dbReference type="Proteomes" id="UP000192903">
    <property type="component" value="Unassembled WGS sequence"/>
</dbReference>
<protein>
    <submittedName>
        <fullName evidence="2">Acyl carrier protein</fullName>
    </submittedName>
</protein>
<dbReference type="RefSeq" id="WP_085423352.1">
    <property type="nucleotide sequence ID" value="NZ_FXAF01000006.1"/>
</dbReference>
<dbReference type="EMBL" id="FXAF01000006">
    <property type="protein sequence ID" value="SMF42042.1"/>
    <property type="molecule type" value="Genomic_DNA"/>
</dbReference>
<reference evidence="3" key="1">
    <citation type="submission" date="2017-04" db="EMBL/GenBank/DDBJ databases">
        <authorList>
            <person name="Varghese N."/>
            <person name="Submissions S."/>
        </authorList>
    </citation>
    <scope>NUCLEOTIDE SEQUENCE [LARGE SCALE GENOMIC DNA]</scope>
    <source>
        <strain evidence="3">B4P</strain>
    </source>
</reference>
<feature type="domain" description="Carrier" evidence="1">
    <location>
        <begin position="3"/>
        <end position="81"/>
    </location>
</feature>